<organism evidence="2 3">
    <name type="scientific">Cuscuta campestris</name>
    <dbReference type="NCBI Taxonomy" id="132261"/>
    <lineage>
        <taxon>Eukaryota</taxon>
        <taxon>Viridiplantae</taxon>
        <taxon>Streptophyta</taxon>
        <taxon>Embryophyta</taxon>
        <taxon>Tracheophyta</taxon>
        <taxon>Spermatophyta</taxon>
        <taxon>Magnoliopsida</taxon>
        <taxon>eudicotyledons</taxon>
        <taxon>Gunneridae</taxon>
        <taxon>Pentapetalae</taxon>
        <taxon>asterids</taxon>
        <taxon>lamiids</taxon>
        <taxon>Solanales</taxon>
        <taxon>Convolvulaceae</taxon>
        <taxon>Cuscuteae</taxon>
        <taxon>Cuscuta</taxon>
        <taxon>Cuscuta subgen. Grammica</taxon>
        <taxon>Cuscuta sect. Cleistogrammica</taxon>
    </lineage>
</organism>
<keyword evidence="3" id="KW-1185">Reference proteome</keyword>
<evidence type="ECO:0000313" key="2">
    <source>
        <dbReference type="EMBL" id="VFQ90274.1"/>
    </source>
</evidence>
<accession>A0A484MQP2</accession>
<dbReference type="Proteomes" id="UP000595140">
    <property type="component" value="Unassembled WGS sequence"/>
</dbReference>
<protein>
    <submittedName>
        <fullName evidence="2">Uncharacterized protein</fullName>
    </submittedName>
</protein>
<gene>
    <name evidence="2" type="ORF">CCAM_LOCUS32050</name>
</gene>
<name>A0A484MQP2_9ASTE</name>
<proteinExistence type="predicted"/>
<evidence type="ECO:0000313" key="3">
    <source>
        <dbReference type="Proteomes" id="UP000595140"/>
    </source>
</evidence>
<feature type="region of interest" description="Disordered" evidence="1">
    <location>
        <begin position="1"/>
        <end position="52"/>
    </location>
</feature>
<feature type="compositionally biased region" description="Basic and acidic residues" evidence="1">
    <location>
        <begin position="31"/>
        <end position="48"/>
    </location>
</feature>
<sequence>MVSSGGAQKWRPGDGGSTAKRLGQMFSDHLTISEKLEPHKRGLNRHPDPNNLPPIIGINFLQQSLTTDDTMIFAVPMVRHSCFD</sequence>
<dbReference type="AlphaFoldDB" id="A0A484MQP2"/>
<reference evidence="2 3" key="1">
    <citation type="submission" date="2018-04" db="EMBL/GenBank/DDBJ databases">
        <authorList>
            <person name="Vogel A."/>
        </authorList>
    </citation>
    <scope>NUCLEOTIDE SEQUENCE [LARGE SCALE GENOMIC DNA]</scope>
</reference>
<dbReference type="EMBL" id="OOIL02004034">
    <property type="protein sequence ID" value="VFQ90274.1"/>
    <property type="molecule type" value="Genomic_DNA"/>
</dbReference>
<evidence type="ECO:0000256" key="1">
    <source>
        <dbReference type="SAM" id="MobiDB-lite"/>
    </source>
</evidence>